<dbReference type="InterPro" id="IPR055378">
    <property type="entry name" value="GH3_C"/>
</dbReference>
<accession>A0AAW1GT72</accession>
<dbReference type="Pfam" id="PF03321">
    <property type="entry name" value="GH3"/>
    <property type="match status" value="1"/>
</dbReference>
<dbReference type="PANTHER" id="PTHR31901:SF96">
    <property type="entry name" value="INDOLE-3-ACETIC ACID-AMIDO SYNTHETASE GH3.1-RELATED"/>
    <property type="match status" value="1"/>
</dbReference>
<dbReference type="InterPro" id="IPR004993">
    <property type="entry name" value="GH3"/>
</dbReference>
<evidence type="ECO:0000259" key="4">
    <source>
        <dbReference type="Pfam" id="PF23572"/>
    </source>
</evidence>
<evidence type="ECO:0000256" key="2">
    <source>
        <dbReference type="ARBA" id="ARBA00022598"/>
    </source>
</evidence>
<keyword evidence="6" id="KW-1185">Reference proteome</keyword>
<evidence type="ECO:0000313" key="6">
    <source>
        <dbReference type="Proteomes" id="UP001443914"/>
    </source>
</evidence>
<dbReference type="Pfam" id="PF23572">
    <property type="entry name" value="GH3_C"/>
    <property type="match status" value="1"/>
</dbReference>
<feature type="domain" description="GH3 C-terminal" evidence="4">
    <location>
        <begin position="169"/>
        <end position="282"/>
    </location>
</feature>
<comment type="caution">
    <text evidence="5">The sequence shown here is derived from an EMBL/GenBank/DDBJ whole genome shotgun (WGS) entry which is preliminary data.</text>
</comment>
<dbReference type="PANTHER" id="PTHR31901">
    <property type="entry name" value="GH3 DOMAIN-CONTAINING PROTEIN"/>
    <property type="match status" value="1"/>
</dbReference>
<comment type="similarity">
    <text evidence="1">Belongs to the IAA-amido conjugating enzyme family.</text>
</comment>
<evidence type="ECO:0000313" key="5">
    <source>
        <dbReference type="EMBL" id="KAK9666921.1"/>
    </source>
</evidence>
<dbReference type="GO" id="GO:0016881">
    <property type="term" value="F:acid-amino acid ligase activity"/>
    <property type="evidence" value="ECO:0007669"/>
    <property type="project" value="TreeGrafter"/>
</dbReference>
<proteinExistence type="inferred from homology"/>
<feature type="domain" description="GH3 middle" evidence="3">
    <location>
        <begin position="77"/>
        <end position="153"/>
    </location>
</feature>
<dbReference type="Proteomes" id="UP001443914">
    <property type="component" value="Unassembled WGS sequence"/>
</dbReference>
<evidence type="ECO:0000259" key="3">
    <source>
        <dbReference type="Pfam" id="PF23571"/>
    </source>
</evidence>
<dbReference type="InterPro" id="IPR055377">
    <property type="entry name" value="GH3_M"/>
</dbReference>
<protein>
    <submittedName>
        <fullName evidence="5">Uncharacterized protein</fullName>
    </submittedName>
</protein>
<reference evidence="5" key="1">
    <citation type="submission" date="2024-03" db="EMBL/GenBank/DDBJ databases">
        <title>WGS assembly of Saponaria officinalis var. Norfolk2.</title>
        <authorList>
            <person name="Jenkins J."/>
            <person name="Shu S."/>
            <person name="Grimwood J."/>
            <person name="Barry K."/>
            <person name="Goodstein D."/>
            <person name="Schmutz J."/>
            <person name="Leebens-Mack J."/>
            <person name="Osbourn A."/>
        </authorList>
    </citation>
    <scope>NUCLEOTIDE SEQUENCE [LARGE SCALE GENOMIC DNA]</scope>
    <source>
        <strain evidence="5">JIC</strain>
    </source>
</reference>
<gene>
    <name evidence="5" type="ORF">RND81_14G221000</name>
</gene>
<dbReference type="Pfam" id="PF23571">
    <property type="entry name" value="GH3_M"/>
    <property type="match status" value="1"/>
</dbReference>
<name>A0AAW1GT72_SAPOF</name>
<organism evidence="5 6">
    <name type="scientific">Saponaria officinalis</name>
    <name type="common">Common soapwort</name>
    <name type="synonym">Lychnis saponaria</name>
    <dbReference type="NCBI Taxonomy" id="3572"/>
    <lineage>
        <taxon>Eukaryota</taxon>
        <taxon>Viridiplantae</taxon>
        <taxon>Streptophyta</taxon>
        <taxon>Embryophyta</taxon>
        <taxon>Tracheophyta</taxon>
        <taxon>Spermatophyta</taxon>
        <taxon>Magnoliopsida</taxon>
        <taxon>eudicotyledons</taxon>
        <taxon>Gunneridae</taxon>
        <taxon>Pentapetalae</taxon>
        <taxon>Caryophyllales</taxon>
        <taxon>Caryophyllaceae</taxon>
        <taxon>Caryophylleae</taxon>
        <taxon>Saponaria</taxon>
    </lineage>
</organism>
<keyword evidence="2" id="KW-0436">Ligase</keyword>
<dbReference type="GO" id="GO:0005737">
    <property type="term" value="C:cytoplasm"/>
    <property type="evidence" value="ECO:0007669"/>
    <property type="project" value="TreeGrafter"/>
</dbReference>
<dbReference type="EMBL" id="JBDFQZ010000014">
    <property type="protein sequence ID" value="KAK9666921.1"/>
    <property type="molecule type" value="Genomic_DNA"/>
</dbReference>
<evidence type="ECO:0000256" key="1">
    <source>
        <dbReference type="ARBA" id="ARBA00008068"/>
    </source>
</evidence>
<sequence>MLLKTRVVGTTGRGYLKKIWPNVKYLETIATGSMAQYIPLIEYYSGGLPLMSVKYGSSECDLGFNLNPICDPYNVSYTIMPNMAYYEFLPLESLDNCSSNLELKTVDMANVEVGKEYEVVVTTYAGLYRYRLGDVLSPTSFYNSTPQFKFVRKRDVLLCIDVAKITEIDLQNAIDNASSLLRPFDTKVAEYTSNADVNNIPGHYVIYVELTTTNRANREILEQCCVTMEHTFGALYKSSRVAESVGPLEIRIVNNGTFEKLRDYAISKGASFIQYKVPRCVTLLPMLELLNNEVVSTHFSPWVPDNISCFPATFEALDS</sequence>
<dbReference type="AlphaFoldDB" id="A0AAW1GT72"/>